<keyword evidence="4" id="KW-1185">Reference proteome</keyword>
<dbReference type="Proteomes" id="UP001304895">
    <property type="component" value="Unassembled WGS sequence"/>
</dbReference>
<feature type="chain" id="PRO_5042981821" description="Secreted protein" evidence="2">
    <location>
        <begin position="21"/>
        <end position="112"/>
    </location>
</feature>
<reference evidence="3" key="2">
    <citation type="submission" date="2023-05" db="EMBL/GenBank/DDBJ databases">
        <authorList>
            <consortium name="Lawrence Berkeley National Laboratory"/>
            <person name="Steindorff A."/>
            <person name="Hensen N."/>
            <person name="Bonometti L."/>
            <person name="Westerberg I."/>
            <person name="Brannstrom I.O."/>
            <person name="Guillou S."/>
            <person name="Cros-Aarteil S."/>
            <person name="Calhoun S."/>
            <person name="Haridas S."/>
            <person name="Kuo A."/>
            <person name="Mondo S."/>
            <person name="Pangilinan J."/>
            <person name="Riley R."/>
            <person name="Labutti K."/>
            <person name="Andreopoulos B."/>
            <person name="Lipzen A."/>
            <person name="Chen C."/>
            <person name="Yanf M."/>
            <person name="Daum C."/>
            <person name="Ng V."/>
            <person name="Clum A."/>
            <person name="Ohm R."/>
            <person name="Martin F."/>
            <person name="Silar P."/>
            <person name="Natvig D."/>
            <person name="Lalanne C."/>
            <person name="Gautier V."/>
            <person name="Ament-Velasquez S.L."/>
            <person name="Kruys A."/>
            <person name="Hutchinson M.I."/>
            <person name="Powell A.J."/>
            <person name="Barry K."/>
            <person name="Miller A.N."/>
            <person name="Grigoriev I.V."/>
            <person name="Debuchy R."/>
            <person name="Gladieux P."/>
            <person name="Thoren M.H."/>
            <person name="Johannesson H."/>
        </authorList>
    </citation>
    <scope>NUCLEOTIDE SEQUENCE</scope>
    <source>
        <strain evidence="3">CBS 123565</strain>
    </source>
</reference>
<feature type="region of interest" description="Disordered" evidence="1">
    <location>
        <begin position="35"/>
        <end position="74"/>
    </location>
</feature>
<evidence type="ECO:0000313" key="4">
    <source>
        <dbReference type="Proteomes" id="UP001304895"/>
    </source>
</evidence>
<feature type="compositionally biased region" description="Gly residues" evidence="1">
    <location>
        <begin position="42"/>
        <end position="57"/>
    </location>
</feature>
<proteinExistence type="predicted"/>
<dbReference type="AlphaFoldDB" id="A0AAN6ZGZ0"/>
<name>A0AAN6ZGZ0_9PEZI</name>
<reference evidence="3" key="1">
    <citation type="journal article" date="2023" name="Mol. Phylogenet. Evol.">
        <title>Genome-scale phylogeny and comparative genomics of the fungal order Sordariales.</title>
        <authorList>
            <person name="Hensen N."/>
            <person name="Bonometti L."/>
            <person name="Westerberg I."/>
            <person name="Brannstrom I.O."/>
            <person name="Guillou S."/>
            <person name="Cros-Aarteil S."/>
            <person name="Calhoun S."/>
            <person name="Haridas S."/>
            <person name="Kuo A."/>
            <person name="Mondo S."/>
            <person name="Pangilinan J."/>
            <person name="Riley R."/>
            <person name="LaButti K."/>
            <person name="Andreopoulos B."/>
            <person name="Lipzen A."/>
            <person name="Chen C."/>
            <person name="Yan M."/>
            <person name="Daum C."/>
            <person name="Ng V."/>
            <person name="Clum A."/>
            <person name="Steindorff A."/>
            <person name="Ohm R.A."/>
            <person name="Martin F."/>
            <person name="Silar P."/>
            <person name="Natvig D.O."/>
            <person name="Lalanne C."/>
            <person name="Gautier V."/>
            <person name="Ament-Velasquez S.L."/>
            <person name="Kruys A."/>
            <person name="Hutchinson M.I."/>
            <person name="Powell A.J."/>
            <person name="Barry K."/>
            <person name="Miller A.N."/>
            <person name="Grigoriev I.V."/>
            <person name="Debuchy R."/>
            <person name="Gladieux P."/>
            <person name="Hiltunen Thoren M."/>
            <person name="Johannesson H."/>
        </authorList>
    </citation>
    <scope>NUCLEOTIDE SEQUENCE</scope>
    <source>
        <strain evidence="3">CBS 123565</strain>
    </source>
</reference>
<evidence type="ECO:0000256" key="2">
    <source>
        <dbReference type="SAM" id="SignalP"/>
    </source>
</evidence>
<organism evidence="3 4">
    <name type="scientific">Trichocladium antarcticum</name>
    <dbReference type="NCBI Taxonomy" id="1450529"/>
    <lineage>
        <taxon>Eukaryota</taxon>
        <taxon>Fungi</taxon>
        <taxon>Dikarya</taxon>
        <taxon>Ascomycota</taxon>
        <taxon>Pezizomycotina</taxon>
        <taxon>Sordariomycetes</taxon>
        <taxon>Sordariomycetidae</taxon>
        <taxon>Sordariales</taxon>
        <taxon>Chaetomiaceae</taxon>
        <taxon>Trichocladium</taxon>
    </lineage>
</organism>
<protein>
    <recommendedName>
        <fullName evidence="5">Secreted protein</fullName>
    </recommendedName>
</protein>
<sequence length="112" mass="12464">MPMVGLVWFGLVHGHPSAHARNVCMYLPRRRAAFQKKKKKTVGGGGGGGGKVGGVRWSGGPKTPGFPARCGHDIPDFRRRFQRDPRSNEIRAKRSPGAWRRRLFTNVGQKYP</sequence>
<feature type="signal peptide" evidence="2">
    <location>
        <begin position="1"/>
        <end position="20"/>
    </location>
</feature>
<evidence type="ECO:0000313" key="3">
    <source>
        <dbReference type="EMBL" id="KAK4138052.1"/>
    </source>
</evidence>
<comment type="caution">
    <text evidence="3">The sequence shown here is derived from an EMBL/GenBank/DDBJ whole genome shotgun (WGS) entry which is preliminary data.</text>
</comment>
<evidence type="ECO:0008006" key="5">
    <source>
        <dbReference type="Google" id="ProtNLM"/>
    </source>
</evidence>
<keyword evidence="2" id="KW-0732">Signal</keyword>
<gene>
    <name evidence="3" type="ORF">BT67DRAFT_130313</name>
</gene>
<dbReference type="EMBL" id="MU853402">
    <property type="protein sequence ID" value="KAK4138052.1"/>
    <property type="molecule type" value="Genomic_DNA"/>
</dbReference>
<evidence type="ECO:0000256" key="1">
    <source>
        <dbReference type="SAM" id="MobiDB-lite"/>
    </source>
</evidence>
<accession>A0AAN6ZGZ0</accession>